<dbReference type="EMBL" id="PDSH01000020">
    <property type="protein sequence ID" value="PIE23650.1"/>
    <property type="molecule type" value="Genomic_DNA"/>
</dbReference>
<proteinExistence type="predicted"/>
<dbReference type="InterPro" id="IPR007890">
    <property type="entry name" value="CHASE2"/>
</dbReference>
<feature type="domain" description="CHASE2" evidence="2">
    <location>
        <begin position="26"/>
        <end position="310"/>
    </location>
</feature>
<evidence type="ECO:0000313" key="4">
    <source>
        <dbReference type="Proteomes" id="UP000243469"/>
    </source>
</evidence>
<gene>
    <name evidence="3" type="ORF">CSA60_04340</name>
</gene>
<dbReference type="SMART" id="SM01080">
    <property type="entry name" value="CHASE2"/>
    <property type="match status" value="1"/>
</dbReference>
<keyword evidence="1" id="KW-0472">Membrane</keyword>
<feature type="transmembrane region" description="Helical" evidence="1">
    <location>
        <begin position="320"/>
        <end position="338"/>
    </location>
</feature>
<feature type="transmembrane region" description="Helical" evidence="1">
    <location>
        <begin position="292"/>
        <end position="313"/>
    </location>
</feature>
<sequence length="376" mass="41185">MSRLGGALVSVVLLVVVFAAGSSTYISNFDRWGYDRLVSYFPPVFSGQNQIVIIDIDRDVVARNGGWPLPRYLHKNAIDKLTESGASSVAYNIAFTQSDAVLSQDDKQLLQAIENNGRVVLPLIAERGREIYPFSRANISGAFLAHADLSADSDGVLRRCFLWAGMQYPRWPSLSLASLQSYAPVKADDHAGLRTPYRHIAFSNLWSRDFEVWLPIGIASFLQTVPRYSFNQLISGQIEAEKLRNKVVFVGIADERIEKRLALSGGQTLFSTEVQAGVFAGLNGGFALSPSLPFGAIVTGIIATLSCAVLLLFRSSRKTKLVSFLVLLGGLCAPLALIKQGYWVSYFPTIVGCFAVVIIFCVWQIALKRKAPLAKS</sequence>
<evidence type="ECO:0000259" key="2">
    <source>
        <dbReference type="SMART" id="SM01080"/>
    </source>
</evidence>
<accession>A0A2G6JK18</accession>
<evidence type="ECO:0000256" key="1">
    <source>
        <dbReference type="SAM" id="Phobius"/>
    </source>
</evidence>
<protein>
    <recommendedName>
        <fullName evidence="2">CHASE2 domain-containing protein</fullName>
    </recommendedName>
</protein>
<dbReference type="Proteomes" id="UP000243469">
    <property type="component" value="Unassembled WGS sequence"/>
</dbReference>
<evidence type="ECO:0000313" key="3">
    <source>
        <dbReference type="EMBL" id="PIE23650.1"/>
    </source>
</evidence>
<organism evidence="3 4">
    <name type="scientific">Neptuniibacter caesariensis</name>
    <dbReference type="NCBI Taxonomy" id="207954"/>
    <lineage>
        <taxon>Bacteria</taxon>
        <taxon>Pseudomonadati</taxon>
        <taxon>Pseudomonadota</taxon>
        <taxon>Gammaproteobacteria</taxon>
        <taxon>Oceanospirillales</taxon>
        <taxon>Oceanospirillaceae</taxon>
        <taxon>Neptuniibacter</taxon>
    </lineage>
</organism>
<keyword evidence="1" id="KW-1133">Transmembrane helix</keyword>
<comment type="caution">
    <text evidence="3">The sequence shown here is derived from an EMBL/GenBank/DDBJ whole genome shotgun (WGS) entry which is preliminary data.</text>
</comment>
<keyword evidence="1" id="KW-0812">Transmembrane</keyword>
<reference evidence="3 4" key="1">
    <citation type="submission" date="2017-10" db="EMBL/GenBank/DDBJ databases">
        <title>Novel microbial diversity and functional potential in the marine mammal oral microbiome.</title>
        <authorList>
            <person name="Dudek N.K."/>
            <person name="Sun C.L."/>
            <person name="Burstein D."/>
            <person name="Kantor R.S."/>
            <person name="Aliaga Goltsman D.S."/>
            <person name="Bik E.M."/>
            <person name="Thomas B.C."/>
            <person name="Banfield J.F."/>
            <person name="Relman D.A."/>
        </authorList>
    </citation>
    <scope>NUCLEOTIDE SEQUENCE [LARGE SCALE GENOMIC DNA]</scope>
    <source>
        <strain evidence="3">DOLJORAL78_47_21</strain>
    </source>
</reference>
<name>A0A2G6JK18_NEPCE</name>
<feature type="transmembrane region" description="Helical" evidence="1">
    <location>
        <begin position="344"/>
        <end position="367"/>
    </location>
</feature>
<dbReference type="AlphaFoldDB" id="A0A2G6JK18"/>
<dbReference type="Pfam" id="PF05226">
    <property type="entry name" value="CHASE2"/>
    <property type="match status" value="1"/>
</dbReference>